<reference evidence="2 3" key="1">
    <citation type="submission" date="2014-06" db="EMBL/GenBank/DDBJ databases">
        <authorList>
            <person name="Swart Estienne"/>
        </authorList>
    </citation>
    <scope>NUCLEOTIDE SEQUENCE [LARGE SCALE GENOMIC DNA]</scope>
    <source>
        <strain evidence="2 3">130c</strain>
    </source>
</reference>
<dbReference type="InParanoid" id="A0A077ZVS5"/>
<evidence type="ECO:0000313" key="3">
    <source>
        <dbReference type="Proteomes" id="UP000039865"/>
    </source>
</evidence>
<organism evidence="2 3">
    <name type="scientific">Stylonychia lemnae</name>
    <name type="common">Ciliate</name>
    <dbReference type="NCBI Taxonomy" id="5949"/>
    <lineage>
        <taxon>Eukaryota</taxon>
        <taxon>Sar</taxon>
        <taxon>Alveolata</taxon>
        <taxon>Ciliophora</taxon>
        <taxon>Intramacronucleata</taxon>
        <taxon>Spirotrichea</taxon>
        <taxon>Stichotrichia</taxon>
        <taxon>Sporadotrichida</taxon>
        <taxon>Oxytrichidae</taxon>
        <taxon>Stylonychinae</taxon>
        <taxon>Stylonychia</taxon>
    </lineage>
</organism>
<gene>
    <name evidence="2" type="primary">Contig10594.g11312</name>
    <name evidence="2" type="ORF">STYLEM_2964</name>
</gene>
<evidence type="ECO:0000256" key="1">
    <source>
        <dbReference type="SAM" id="MobiDB-lite"/>
    </source>
</evidence>
<feature type="region of interest" description="Disordered" evidence="1">
    <location>
        <begin position="1"/>
        <end position="38"/>
    </location>
</feature>
<sequence length="514" mass="58395">MNVAKGSHKKHHSHGGVTHPVQKDQDESDDESDLIDQSTLDEIGVDVLNNLIQKMEPMAMEARSQFQVMNKDIAFNIPDGYRFEEQCIKGNHFHSQQILYSDQKELKQKSTTLLRGKENHNDMESTVNMAEESSLHLFPLRVSPDKMSHHVQANQIDSFGIQPKTLLKKSTDVQREMQSTNDQTGITSQNSAFANLNPISKRQQSASYVQNQQNTSMQEDIAEEEDLISLPDTERGEHVKSKEVLQISDSQRHNAQQFQKQINRQNKILENQAFLTNSHIRKFVNNNNQMPTVVIETDSEDVATFKDRKQRGSIRAAGLFGGSIANMLNDQESILNMSVNYSKKDTQNLRNSQNNSSGDSGENAQRNSGQRQLYQQEKSSSSNTQQIVQTQTGKRASSGQRLTQGNESNFQYDLLNNFGLNEIEEDEEERKTLKMQRSRFTGPNNLDNKDRIHIDLASVHNDAQSSIFRKSEGLMSFIINEDDDVQPSLFTPTNQREMEQNMSRVIQSSSLTVL</sequence>
<feature type="compositionally biased region" description="Polar residues" evidence="1">
    <location>
        <begin position="348"/>
        <end position="408"/>
    </location>
</feature>
<keyword evidence="3" id="KW-1185">Reference proteome</keyword>
<dbReference type="Proteomes" id="UP000039865">
    <property type="component" value="Unassembled WGS sequence"/>
</dbReference>
<dbReference type="EMBL" id="CCKQ01002859">
    <property type="protein sequence ID" value="CDW73974.1"/>
    <property type="molecule type" value="Genomic_DNA"/>
</dbReference>
<feature type="region of interest" description="Disordered" evidence="1">
    <location>
        <begin position="346"/>
        <end position="408"/>
    </location>
</feature>
<accession>A0A077ZVS5</accession>
<dbReference type="AlphaFoldDB" id="A0A077ZVS5"/>
<feature type="compositionally biased region" description="Basic residues" evidence="1">
    <location>
        <begin position="1"/>
        <end position="14"/>
    </location>
</feature>
<protein>
    <submittedName>
        <fullName evidence="2">Uncharacterized protein</fullName>
    </submittedName>
</protein>
<evidence type="ECO:0000313" key="2">
    <source>
        <dbReference type="EMBL" id="CDW73974.1"/>
    </source>
</evidence>
<name>A0A077ZVS5_STYLE</name>
<proteinExistence type="predicted"/>